<evidence type="ECO:0000256" key="3">
    <source>
        <dbReference type="ARBA" id="ARBA00012438"/>
    </source>
</evidence>
<dbReference type="InterPro" id="IPR036097">
    <property type="entry name" value="HisK_dim/P_sf"/>
</dbReference>
<feature type="transmembrane region" description="Helical" evidence="14">
    <location>
        <begin position="96"/>
        <end position="123"/>
    </location>
</feature>
<evidence type="ECO:0000256" key="7">
    <source>
        <dbReference type="ARBA" id="ARBA00022692"/>
    </source>
</evidence>
<evidence type="ECO:0000256" key="9">
    <source>
        <dbReference type="ARBA" id="ARBA00022777"/>
    </source>
</evidence>
<proteinExistence type="predicted"/>
<keyword evidence="16" id="KW-1185">Reference proteome</keyword>
<dbReference type="SMART" id="SM00388">
    <property type="entry name" value="HisKA"/>
    <property type="match status" value="1"/>
</dbReference>
<dbReference type="Gene3D" id="3.30.565.10">
    <property type="entry name" value="Histidine kinase-like ATPase, C-terminal domain"/>
    <property type="match status" value="1"/>
</dbReference>
<dbReference type="InterPro" id="IPR017232">
    <property type="entry name" value="NtrY"/>
</dbReference>
<evidence type="ECO:0000256" key="10">
    <source>
        <dbReference type="ARBA" id="ARBA00022840"/>
    </source>
</evidence>
<dbReference type="PRINTS" id="PR00344">
    <property type="entry name" value="BCTRLSENSOR"/>
</dbReference>
<dbReference type="GO" id="GO:0005886">
    <property type="term" value="C:plasma membrane"/>
    <property type="evidence" value="ECO:0007669"/>
    <property type="project" value="UniProtKB-SubCell"/>
</dbReference>
<reference evidence="15 16" key="1">
    <citation type="submission" date="2016-10" db="EMBL/GenBank/DDBJ databases">
        <authorList>
            <person name="Varghese N."/>
            <person name="Submissions S."/>
        </authorList>
    </citation>
    <scope>NUCLEOTIDE SEQUENCE [LARGE SCALE GENOMIC DNA]</scope>
    <source>
        <strain evidence="15 16">S7-754</strain>
    </source>
</reference>
<dbReference type="SMART" id="SM00304">
    <property type="entry name" value="HAMP"/>
    <property type="match status" value="2"/>
</dbReference>
<comment type="subcellular location">
    <subcellularLocation>
        <location evidence="2">Cell membrane</location>
        <topology evidence="2">Multi-pass membrane protein</topology>
    </subcellularLocation>
</comment>
<dbReference type="InterPro" id="IPR035965">
    <property type="entry name" value="PAS-like_dom_sf"/>
</dbReference>
<feature type="transmembrane region" description="Helical" evidence="14">
    <location>
        <begin position="52"/>
        <end position="76"/>
    </location>
</feature>
<dbReference type="PANTHER" id="PTHR43065:SF10">
    <property type="entry name" value="PEROXIDE STRESS-ACTIVATED HISTIDINE KINASE MAK3"/>
    <property type="match status" value="1"/>
</dbReference>
<dbReference type="SUPFAM" id="SSF47384">
    <property type="entry name" value="Homodimeric domain of signal transducing histidine kinase"/>
    <property type="match status" value="1"/>
</dbReference>
<protein>
    <recommendedName>
        <fullName evidence="3">histidine kinase</fullName>
        <ecNumber evidence="3">2.7.13.3</ecNumber>
    </recommendedName>
</protein>
<dbReference type="Pfam" id="PF02518">
    <property type="entry name" value="HATPase_c"/>
    <property type="match status" value="1"/>
</dbReference>
<evidence type="ECO:0000256" key="12">
    <source>
        <dbReference type="ARBA" id="ARBA00023012"/>
    </source>
</evidence>
<dbReference type="EC" id="2.7.13.3" evidence="3"/>
<dbReference type="CDD" id="cd00082">
    <property type="entry name" value="HisKA"/>
    <property type="match status" value="1"/>
</dbReference>
<dbReference type="Pfam" id="PF00512">
    <property type="entry name" value="HisKA"/>
    <property type="match status" value="1"/>
</dbReference>
<dbReference type="GO" id="GO:0005524">
    <property type="term" value="F:ATP binding"/>
    <property type="evidence" value="ECO:0007669"/>
    <property type="project" value="UniProtKB-KW"/>
</dbReference>
<dbReference type="Pfam" id="PF19312">
    <property type="entry name" value="NtrY_N"/>
    <property type="match status" value="1"/>
</dbReference>
<dbReference type="SUPFAM" id="SSF55874">
    <property type="entry name" value="ATPase domain of HSP90 chaperone/DNA topoisomerase II/histidine kinase"/>
    <property type="match status" value="1"/>
</dbReference>
<dbReference type="AlphaFoldDB" id="A0A1G7R3P1"/>
<accession>A0A1G7R3P1</accession>
<dbReference type="Gene3D" id="3.30.450.20">
    <property type="entry name" value="PAS domain"/>
    <property type="match status" value="1"/>
</dbReference>
<feature type="transmembrane region" description="Helical" evidence="14">
    <location>
        <begin position="305"/>
        <end position="326"/>
    </location>
</feature>
<dbReference type="InterPro" id="IPR005467">
    <property type="entry name" value="His_kinase_dom"/>
</dbReference>
<dbReference type="InterPro" id="IPR003594">
    <property type="entry name" value="HATPase_dom"/>
</dbReference>
<dbReference type="InterPro" id="IPR036890">
    <property type="entry name" value="HATPase_C_sf"/>
</dbReference>
<keyword evidence="7 14" id="KW-0812">Transmembrane</keyword>
<keyword evidence="11 14" id="KW-1133">Transmembrane helix</keyword>
<dbReference type="InterPro" id="IPR004358">
    <property type="entry name" value="Sig_transdc_His_kin-like_C"/>
</dbReference>
<dbReference type="PROSITE" id="PS50885">
    <property type="entry name" value="HAMP"/>
    <property type="match status" value="1"/>
</dbReference>
<dbReference type="PANTHER" id="PTHR43065">
    <property type="entry name" value="SENSOR HISTIDINE KINASE"/>
    <property type="match status" value="1"/>
</dbReference>
<dbReference type="PIRSF" id="PIRSF037532">
    <property type="entry name" value="STHK_NtrY"/>
    <property type="match status" value="1"/>
</dbReference>
<dbReference type="InterPro" id="IPR003661">
    <property type="entry name" value="HisK_dim/P_dom"/>
</dbReference>
<dbReference type="Proteomes" id="UP000323502">
    <property type="component" value="Unassembled WGS sequence"/>
</dbReference>
<dbReference type="Gene3D" id="1.10.287.130">
    <property type="match status" value="1"/>
</dbReference>
<dbReference type="InterPro" id="IPR045671">
    <property type="entry name" value="NtrY-like_N"/>
</dbReference>
<dbReference type="Pfam" id="PF00672">
    <property type="entry name" value="HAMP"/>
    <property type="match status" value="1"/>
</dbReference>
<sequence length="748" mass="82119">MIAPATPVDDEMLPRSRFSVTPVVELLVVLVAIVFGIVTYRILAQHHDSRGLISPPVIAGLLALNLAPGIALMMLIGRRVAMRRAARSAVGGGGRLHVRLVAIFSLTASVPIVLTVITASVMFQSSAEFWVSDRARKAFGDAMTIVRESQQQIITRWINASSAMAKDIGAELPTIEQDRERFHDYLSRQTVFRDLEEAVLFSYDRKSGFRYYDYFNQPSDETFRTLVTEEMIAQARRKNSQEVGINEQRVWVVTPVVDRPDIFLYVGTHVNAAFLSNQHFAAEDVVKDYQALQGRARSLQLKFNLALFAVALLIVGIAVWIALAVADRLVRPVGELVDAARRVAGGDMSARVPDPRTRDEVGTLANAFNQMTSQLEQQNTELVTANAQLDNRRALIEAVMAGVSAGIVATGRDRTIRIANSSADALLGVDGGGLIGRPVATIAPELDAAMDEGRRESIVQISRKGEMRTLAVRITRTDDGPILTFDDITQQLLDQRRAAWSDVARRIAHEIKNPLTPIQLAAERLQRRYGKTVEPDDQTFGRLTETIIRQVGDLRRMVDEFSSFARMPKPVFREEPLLDTARQALFLHEVAHPSIRFQLIHEDPAPMLVCDRRQIGQALTNIVKNAVEAIEAKPESTGDSVTMTLAEDPGRTVTIIVADTGIGLPAERDRIVEPYMTTRARGTGLGLAIVNKIIEEHAGTMTFSDNPDGGTIVTMTFDAGALAALDQGGTELEPAGEGPLTALTRSRT</sequence>
<organism evidence="15 16">
    <name type="scientific">Sphingomonas carotinifaciens</name>
    <dbReference type="NCBI Taxonomy" id="1166323"/>
    <lineage>
        <taxon>Bacteria</taxon>
        <taxon>Pseudomonadati</taxon>
        <taxon>Pseudomonadota</taxon>
        <taxon>Alphaproteobacteria</taxon>
        <taxon>Sphingomonadales</taxon>
        <taxon>Sphingomonadaceae</taxon>
        <taxon>Sphingomonas</taxon>
    </lineage>
</organism>
<evidence type="ECO:0000313" key="16">
    <source>
        <dbReference type="Proteomes" id="UP000323502"/>
    </source>
</evidence>
<dbReference type="SUPFAM" id="SSF158472">
    <property type="entry name" value="HAMP domain-like"/>
    <property type="match status" value="1"/>
</dbReference>
<evidence type="ECO:0000256" key="2">
    <source>
        <dbReference type="ARBA" id="ARBA00004651"/>
    </source>
</evidence>
<dbReference type="CDD" id="cd06225">
    <property type="entry name" value="HAMP"/>
    <property type="match status" value="1"/>
</dbReference>
<dbReference type="EMBL" id="FNBI01000010">
    <property type="protein sequence ID" value="SDG05383.1"/>
    <property type="molecule type" value="Genomic_DNA"/>
</dbReference>
<evidence type="ECO:0000256" key="6">
    <source>
        <dbReference type="ARBA" id="ARBA00022679"/>
    </source>
</evidence>
<dbReference type="SUPFAM" id="SSF55785">
    <property type="entry name" value="PYP-like sensor domain (PAS domain)"/>
    <property type="match status" value="1"/>
</dbReference>
<keyword evidence="9 15" id="KW-0418">Kinase</keyword>
<evidence type="ECO:0000256" key="13">
    <source>
        <dbReference type="ARBA" id="ARBA00023136"/>
    </source>
</evidence>
<keyword evidence="12" id="KW-0902">Two-component regulatory system</keyword>
<evidence type="ECO:0000256" key="14">
    <source>
        <dbReference type="SAM" id="Phobius"/>
    </source>
</evidence>
<evidence type="ECO:0000256" key="11">
    <source>
        <dbReference type="ARBA" id="ARBA00022989"/>
    </source>
</evidence>
<dbReference type="RefSeq" id="WP_235904166.1">
    <property type="nucleotide sequence ID" value="NZ_FNBI01000010.1"/>
</dbReference>
<evidence type="ECO:0000256" key="8">
    <source>
        <dbReference type="ARBA" id="ARBA00022741"/>
    </source>
</evidence>
<evidence type="ECO:0000256" key="5">
    <source>
        <dbReference type="ARBA" id="ARBA00022553"/>
    </source>
</evidence>
<dbReference type="InterPro" id="IPR003660">
    <property type="entry name" value="HAMP_dom"/>
</dbReference>
<name>A0A1G7R3P1_9SPHN</name>
<dbReference type="GO" id="GO:0000155">
    <property type="term" value="F:phosphorelay sensor kinase activity"/>
    <property type="evidence" value="ECO:0007669"/>
    <property type="project" value="InterPro"/>
</dbReference>
<keyword evidence="13 14" id="KW-0472">Membrane</keyword>
<dbReference type="Gene3D" id="6.10.340.10">
    <property type="match status" value="1"/>
</dbReference>
<dbReference type="SMART" id="SM00387">
    <property type="entry name" value="HATPase_c"/>
    <property type="match status" value="1"/>
</dbReference>
<keyword evidence="8" id="KW-0547">Nucleotide-binding</keyword>
<dbReference type="PROSITE" id="PS50109">
    <property type="entry name" value="HIS_KIN"/>
    <property type="match status" value="1"/>
</dbReference>
<keyword evidence="4" id="KW-1003">Cell membrane</keyword>
<gene>
    <name evidence="15" type="ORF">SAMN05216557_11035</name>
</gene>
<evidence type="ECO:0000256" key="1">
    <source>
        <dbReference type="ARBA" id="ARBA00000085"/>
    </source>
</evidence>
<keyword evidence="10" id="KW-0067">ATP-binding</keyword>
<keyword evidence="6" id="KW-0808">Transferase</keyword>
<keyword evidence="5" id="KW-0597">Phosphoprotein</keyword>
<feature type="transmembrane region" description="Helical" evidence="14">
    <location>
        <begin position="20"/>
        <end position="40"/>
    </location>
</feature>
<comment type="catalytic activity">
    <reaction evidence="1">
        <text>ATP + protein L-histidine = ADP + protein N-phospho-L-histidine.</text>
        <dbReference type="EC" id="2.7.13.3"/>
    </reaction>
</comment>
<evidence type="ECO:0000256" key="4">
    <source>
        <dbReference type="ARBA" id="ARBA00022475"/>
    </source>
</evidence>
<evidence type="ECO:0000313" key="15">
    <source>
        <dbReference type="EMBL" id="SDG05383.1"/>
    </source>
</evidence>